<accession>K7AEX0</accession>
<gene>
    <name evidence="1" type="ORF">GPLA_2937</name>
</gene>
<evidence type="ECO:0000313" key="2">
    <source>
        <dbReference type="Proteomes" id="UP000006322"/>
    </source>
</evidence>
<reference evidence="2" key="1">
    <citation type="journal article" date="2014" name="Environ. Microbiol.">
        <title>Comparative genomics of the marine bacterial genus Glaciecola reveals the high degree of genomic diversity and genomic characteristic for cold adaptation.</title>
        <authorList>
            <person name="Qin Q.L."/>
            <person name="Xie B.B."/>
            <person name="Yu Y."/>
            <person name="Shu Y.L."/>
            <person name="Rong J.C."/>
            <person name="Zhang Y.J."/>
            <person name="Zhao D.L."/>
            <person name="Chen X.L."/>
            <person name="Zhang X.Y."/>
            <person name="Chen B."/>
            <person name="Zhou B.C."/>
            <person name="Zhang Y.Z."/>
        </authorList>
    </citation>
    <scope>NUCLEOTIDE SEQUENCE [LARGE SCALE GENOMIC DNA]</scope>
    <source>
        <strain evidence="2">LMG 21857</strain>
    </source>
</reference>
<dbReference type="Proteomes" id="UP000006322">
    <property type="component" value="Unassembled WGS sequence"/>
</dbReference>
<organism evidence="1 2">
    <name type="scientific">Paraglaciecola polaris LMG 21857</name>
    <dbReference type="NCBI Taxonomy" id="1129793"/>
    <lineage>
        <taxon>Bacteria</taxon>
        <taxon>Pseudomonadati</taxon>
        <taxon>Pseudomonadota</taxon>
        <taxon>Gammaproteobacteria</taxon>
        <taxon>Alteromonadales</taxon>
        <taxon>Alteromonadaceae</taxon>
        <taxon>Paraglaciecola</taxon>
    </lineage>
</organism>
<comment type="caution">
    <text evidence="1">The sequence shown here is derived from an EMBL/GenBank/DDBJ whole genome shotgun (WGS) entry which is preliminary data.</text>
</comment>
<sequence length="47" mass="4964">MILSVGDMLTSVPQSMASSGPPLHFRHDAQWQASIVGLTILTAILTA</sequence>
<name>K7AEX0_9ALTE</name>
<dbReference type="EMBL" id="BAER01000074">
    <property type="protein sequence ID" value="GAC33830.1"/>
    <property type="molecule type" value="Genomic_DNA"/>
</dbReference>
<keyword evidence="2" id="KW-1185">Reference proteome</keyword>
<dbReference type="AlphaFoldDB" id="K7AEX0"/>
<proteinExistence type="predicted"/>
<protein>
    <submittedName>
        <fullName evidence="1">Uncharacterized protein</fullName>
    </submittedName>
</protein>
<evidence type="ECO:0000313" key="1">
    <source>
        <dbReference type="EMBL" id="GAC33830.1"/>
    </source>
</evidence>